<keyword evidence="5" id="KW-1185">Reference proteome</keyword>
<feature type="domain" description="M23ase beta-sheet core" evidence="3">
    <location>
        <begin position="319"/>
        <end position="410"/>
    </location>
</feature>
<accession>A0A1I7EU48</accession>
<dbReference type="InterPro" id="IPR050570">
    <property type="entry name" value="Cell_wall_metabolism_enzyme"/>
</dbReference>
<evidence type="ECO:0000313" key="4">
    <source>
        <dbReference type="EMBL" id="SFU27433.1"/>
    </source>
</evidence>
<dbReference type="Proteomes" id="UP000199138">
    <property type="component" value="Unassembled WGS sequence"/>
</dbReference>
<evidence type="ECO:0000259" key="3">
    <source>
        <dbReference type="Pfam" id="PF01551"/>
    </source>
</evidence>
<dbReference type="Gene3D" id="6.10.250.3150">
    <property type="match status" value="1"/>
</dbReference>
<name>A0A1I7EU48_9FLAO</name>
<evidence type="ECO:0000256" key="1">
    <source>
        <dbReference type="ARBA" id="ARBA00022729"/>
    </source>
</evidence>
<feature type="coiled-coil region" evidence="2">
    <location>
        <begin position="29"/>
        <end position="119"/>
    </location>
</feature>
<dbReference type="PANTHER" id="PTHR21666:SF289">
    <property type="entry name" value="L-ALA--D-GLU ENDOPEPTIDASE"/>
    <property type="match status" value="1"/>
</dbReference>
<dbReference type="OrthoDB" id="9815884at2"/>
<keyword evidence="2" id="KW-0175">Coiled coil</keyword>
<gene>
    <name evidence="4" type="ORF">SAMN05216480_101166</name>
</gene>
<dbReference type="AlphaFoldDB" id="A0A1I7EU48"/>
<dbReference type="Gene3D" id="2.70.70.10">
    <property type="entry name" value="Glucose Permease (Domain IIA)"/>
    <property type="match status" value="1"/>
</dbReference>
<sequence length="417" mass="48088">MTRTLQTYICSIAFIFLAIGSGFSQSKEQKALEQKRSDLMKEINQIQQLLQEQGKERKSLATEIEGLNKKISVRQELIKVTNQQANLLSREINNNQRNIEKLRSELQVLKEDYAKMIRKSYRNKSKQNRLMFLLSSESFFQAYKRMEYMSQYRDHRKKQGLAIQSKTEELKQLNQSLIQQRKDKEVLIAENRKAQNSLEVERKQQQELIASVKKKESGYLAQIKTKQQEADRLEKEIQRLIREAIAESRRKAEAEARKSGKTVEKTASNQFALTPEDKMIANNFAANKGRLIWPVERGVVSQGYGEYSDPVYPGVKHLNNGVNIVTNEGADARAVFEGEVMNIMVINNKATIYIRHGNFITTYSNLSKSYVRKGDKVAAKQALGQVFTSRTTGKTEMKFLIYKNTIKLNPELWIAKM</sequence>
<proteinExistence type="predicted"/>
<dbReference type="SUPFAM" id="SSF51261">
    <property type="entry name" value="Duplicated hybrid motif"/>
    <property type="match status" value="1"/>
</dbReference>
<dbReference type="PANTHER" id="PTHR21666">
    <property type="entry name" value="PEPTIDASE-RELATED"/>
    <property type="match status" value="1"/>
</dbReference>
<organism evidence="4 5">
    <name type="scientific">Pustulibacterium marinum</name>
    <dbReference type="NCBI Taxonomy" id="1224947"/>
    <lineage>
        <taxon>Bacteria</taxon>
        <taxon>Pseudomonadati</taxon>
        <taxon>Bacteroidota</taxon>
        <taxon>Flavobacteriia</taxon>
        <taxon>Flavobacteriales</taxon>
        <taxon>Flavobacteriaceae</taxon>
        <taxon>Pustulibacterium</taxon>
    </lineage>
</organism>
<dbReference type="CDD" id="cd12797">
    <property type="entry name" value="M23_peptidase"/>
    <property type="match status" value="1"/>
</dbReference>
<evidence type="ECO:0000256" key="2">
    <source>
        <dbReference type="SAM" id="Coils"/>
    </source>
</evidence>
<dbReference type="RefSeq" id="WP_093021639.1">
    <property type="nucleotide sequence ID" value="NZ_FPBK01000001.1"/>
</dbReference>
<dbReference type="STRING" id="1224947.SAMN05216480_101166"/>
<evidence type="ECO:0000313" key="5">
    <source>
        <dbReference type="Proteomes" id="UP000199138"/>
    </source>
</evidence>
<keyword evidence="4" id="KW-0378">Hydrolase</keyword>
<dbReference type="InterPro" id="IPR016047">
    <property type="entry name" value="M23ase_b-sheet_dom"/>
</dbReference>
<dbReference type="Pfam" id="PF01551">
    <property type="entry name" value="Peptidase_M23"/>
    <property type="match status" value="1"/>
</dbReference>
<feature type="coiled-coil region" evidence="2">
    <location>
        <begin position="163"/>
        <end position="257"/>
    </location>
</feature>
<dbReference type="EMBL" id="FPBK01000001">
    <property type="protein sequence ID" value="SFU27433.1"/>
    <property type="molecule type" value="Genomic_DNA"/>
</dbReference>
<dbReference type="InterPro" id="IPR011055">
    <property type="entry name" value="Dup_hybrid_motif"/>
</dbReference>
<reference evidence="4 5" key="1">
    <citation type="submission" date="2016-10" db="EMBL/GenBank/DDBJ databases">
        <authorList>
            <person name="de Groot N.N."/>
        </authorList>
    </citation>
    <scope>NUCLEOTIDE SEQUENCE [LARGE SCALE GENOMIC DNA]</scope>
    <source>
        <strain evidence="4 5">CGMCC 1.12333</strain>
    </source>
</reference>
<protein>
    <submittedName>
        <fullName evidence="4">Septal ring factor EnvC, activator of murein hydrolases AmiA and AmiB</fullName>
    </submittedName>
</protein>
<dbReference type="GO" id="GO:0004222">
    <property type="term" value="F:metalloendopeptidase activity"/>
    <property type="evidence" value="ECO:0007669"/>
    <property type="project" value="TreeGrafter"/>
</dbReference>
<keyword evidence="1" id="KW-0732">Signal</keyword>